<gene>
    <name evidence="1" type="ORF">ACOLOM_LOCUS2477</name>
</gene>
<organism evidence="1 2">
    <name type="scientific">Acaulospora colombiana</name>
    <dbReference type="NCBI Taxonomy" id="27376"/>
    <lineage>
        <taxon>Eukaryota</taxon>
        <taxon>Fungi</taxon>
        <taxon>Fungi incertae sedis</taxon>
        <taxon>Mucoromycota</taxon>
        <taxon>Glomeromycotina</taxon>
        <taxon>Glomeromycetes</taxon>
        <taxon>Diversisporales</taxon>
        <taxon>Acaulosporaceae</taxon>
        <taxon>Acaulospora</taxon>
    </lineage>
</organism>
<evidence type="ECO:0000313" key="1">
    <source>
        <dbReference type="EMBL" id="CAG8493505.1"/>
    </source>
</evidence>
<keyword evidence="2" id="KW-1185">Reference proteome</keyword>
<protein>
    <submittedName>
        <fullName evidence="1">4829_t:CDS:1</fullName>
    </submittedName>
</protein>
<reference evidence="1" key="1">
    <citation type="submission" date="2021-06" db="EMBL/GenBank/DDBJ databases">
        <authorList>
            <person name="Kallberg Y."/>
            <person name="Tangrot J."/>
            <person name="Rosling A."/>
        </authorList>
    </citation>
    <scope>NUCLEOTIDE SEQUENCE</scope>
    <source>
        <strain evidence="1">CL356</strain>
    </source>
</reference>
<dbReference type="EMBL" id="CAJVPT010003256">
    <property type="protein sequence ID" value="CAG8493505.1"/>
    <property type="molecule type" value="Genomic_DNA"/>
</dbReference>
<name>A0ACA9KU25_9GLOM</name>
<dbReference type="Proteomes" id="UP000789525">
    <property type="component" value="Unassembled WGS sequence"/>
</dbReference>
<evidence type="ECO:0000313" key="2">
    <source>
        <dbReference type="Proteomes" id="UP000789525"/>
    </source>
</evidence>
<sequence length="1074" mass="120779">MVEGQVQPPQSLHGEASEATFTEFGNGQVEQKAVLVEEKKSPLKLEETKLTLERPDEQKYIDKALVDSRTAENSRESVNDVPINLINDSNNISSNPTDILDLQAASINSKSRTELMNQLALRANKEENENRKRTSDHVQKKSESLGRKLVKRSSMDKKSSREISQGGSDVNDECVAESSAHSRPKTDKPSEEEIKKIYNDLWAGVGLSYDRSTLILNYSHIKDIENKKIEKLRKERDNLRKKWEENQRVNNNEEKPKKDRYSRNQNSSRKSGRLSKNDHVNSERFSKNDYVNSEAAVEEIAKQIEKLHEQQRRAAEIPPMIIGEKNRNYAKFIDNNYLVRDPIVFYGFNKDLGKEWTEEEHSIFMKYFKLNPKRFEEIARHLEKKKRIDCHNYYYYLKSKKVEIYKELKKASSSNKGGGKSKEDCGGKIGKSVNRNILATTNPAKGTTRKTRSKSIVSGVQQKTVDIVDFLPEHQTSEESSHVKVATSTASLVDTRQNEDISEIRKNKDLSCTNGVVKTEAEDFVTSPQTASPQVSIESSPTNLKEVIIPGSSSMQAFQESALRTTNDVDEAAHALTLLSRQHITEGDVPCTSQKEKPIIKGKSRTKQCESSTRIERPSRNSMHSTDDLNIPRRKGTSSYWNKSDVEKFNNSFTQYGTDFKKISEILETKSEIQVKNYYEKQMSSGTLQKTVESRTENQVHVDPSPVPVAQPAVKPIGQSSDIKLESPTFLGQNLSTGVYGSGRLSDTPVPIDPPKPSYTRPSSSISHLLNPPTDENVSNFQNWFNDSNCVDQPQENPMVIDLEAEDEPEPGLSESKSAAKPRPSPIQFNPAGHSQRQQTISNTPGHQQQQNMPRTNIASQLHPTQSWQNTQQAQMNAFLLQPMSMQAGSLPQVPQQRLCYTTNPQQPSHQSQQHVIPQPQAPNSMLQNTSTSMLYPANPQIYSAVQHEYNPPRFGLLVATDSQANVNGQQAGGSSHHSNPHGDSNAVKTMPQIPQYPQRRNLTNMETPRGTYSTMQTSPTSFHPRPFENYGNAPAIIAPTTPPENTQARSSNYRVRSSDQHQVDRNQNSGSPA</sequence>
<accession>A0ACA9KU25</accession>
<comment type="caution">
    <text evidence="1">The sequence shown here is derived from an EMBL/GenBank/DDBJ whole genome shotgun (WGS) entry which is preliminary data.</text>
</comment>
<proteinExistence type="predicted"/>